<dbReference type="AlphaFoldDB" id="C0CQT9"/>
<feature type="transmembrane region" description="Helical" evidence="7">
    <location>
        <begin position="294"/>
        <end position="313"/>
    </location>
</feature>
<dbReference type="EMBL" id="ACBZ01000173">
    <property type="protein sequence ID" value="EEG47876.1"/>
    <property type="molecule type" value="Genomic_DNA"/>
</dbReference>
<proteinExistence type="predicted"/>
<comment type="caution">
    <text evidence="9">The sequence shown here is derived from an EMBL/GenBank/DDBJ whole genome shotgun (WGS) entry which is preliminary data.</text>
</comment>
<dbReference type="InterPro" id="IPR011701">
    <property type="entry name" value="MFS"/>
</dbReference>
<keyword evidence="4 7" id="KW-0812">Transmembrane</keyword>
<feature type="transmembrane region" description="Helical" evidence="7">
    <location>
        <begin position="47"/>
        <end position="66"/>
    </location>
</feature>
<dbReference type="InterPro" id="IPR050189">
    <property type="entry name" value="MFS_Efflux_Transporters"/>
</dbReference>
<evidence type="ECO:0000256" key="6">
    <source>
        <dbReference type="ARBA" id="ARBA00023136"/>
    </source>
</evidence>
<dbReference type="eggNOG" id="COG2271">
    <property type="taxonomic scope" value="Bacteria"/>
</dbReference>
<evidence type="ECO:0000256" key="4">
    <source>
        <dbReference type="ARBA" id="ARBA00022692"/>
    </source>
</evidence>
<dbReference type="PROSITE" id="PS50850">
    <property type="entry name" value="MFS"/>
    <property type="match status" value="1"/>
</dbReference>
<dbReference type="RefSeq" id="WP_005951285.1">
    <property type="nucleotide sequence ID" value="NZ_CP136423.1"/>
</dbReference>
<evidence type="ECO:0000256" key="7">
    <source>
        <dbReference type="SAM" id="Phobius"/>
    </source>
</evidence>
<dbReference type="InterPro" id="IPR036259">
    <property type="entry name" value="MFS_trans_sf"/>
</dbReference>
<dbReference type="PATRIC" id="fig|476272.21.peg.1378"/>
<protein>
    <recommendedName>
        <fullName evidence="8">Major facilitator superfamily (MFS) profile domain-containing protein</fullName>
    </recommendedName>
</protein>
<feature type="transmembrane region" description="Helical" evidence="7">
    <location>
        <begin position="144"/>
        <end position="162"/>
    </location>
</feature>
<feature type="transmembrane region" description="Helical" evidence="7">
    <location>
        <begin position="254"/>
        <end position="273"/>
    </location>
</feature>
<feature type="domain" description="Major facilitator superfamily (MFS) profile" evidence="8">
    <location>
        <begin position="11"/>
        <end position="423"/>
    </location>
</feature>
<evidence type="ECO:0000313" key="9">
    <source>
        <dbReference type="EMBL" id="EEG47876.1"/>
    </source>
</evidence>
<keyword evidence="6 7" id="KW-0472">Membrane</keyword>
<dbReference type="GO" id="GO:0022857">
    <property type="term" value="F:transmembrane transporter activity"/>
    <property type="evidence" value="ECO:0007669"/>
    <property type="project" value="InterPro"/>
</dbReference>
<feature type="transmembrane region" description="Helical" evidence="7">
    <location>
        <begin position="78"/>
        <end position="98"/>
    </location>
</feature>
<comment type="subcellular location">
    <subcellularLocation>
        <location evidence="1">Cell membrane</location>
        <topology evidence="1">Multi-pass membrane protein</topology>
    </subcellularLocation>
</comment>
<dbReference type="Proteomes" id="UP000003100">
    <property type="component" value="Unassembled WGS sequence"/>
</dbReference>
<keyword evidence="3" id="KW-1003">Cell membrane</keyword>
<feature type="transmembrane region" description="Helical" evidence="7">
    <location>
        <begin position="174"/>
        <end position="193"/>
    </location>
</feature>
<dbReference type="Gene3D" id="1.20.1250.20">
    <property type="entry name" value="MFS general substrate transporter like domains"/>
    <property type="match status" value="2"/>
</dbReference>
<dbReference type="InterPro" id="IPR020846">
    <property type="entry name" value="MFS_dom"/>
</dbReference>
<dbReference type="CDD" id="cd06174">
    <property type="entry name" value="MFS"/>
    <property type="match status" value="1"/>
</dbReference>
<feature type="transmembrane region" description="Helical" evidence="7">
    <location>
        <begin position="227"/>
        <end position="248"/>
    </location>
</feature>
<dbReference type="HOGENOM" id="CLU_043790_0_0_9"/>
<keyword evidence="10" id="KW-1185">Reference proteome</keyword>
<accession>C0CQT9</accession>
<gene>
    <name evidence="9" type="ORF">RUMHYD_03252</name>
</gene>
<dbReference type="PANTHER" id="PTHR43124">
    <property type="entry name" value="PURINE EFFLUX PUMP PBUE"/>
    <property type="match status" value="1"/>
</dbReference>
<reference evidence="9 10" key="2">
    <citation type="submission" date="2009-02" db="EMBL/GenBank/DDBJ databases">
        <title>Draft genome sequence of Blautia hydrogenotrophica DSM 10507 (Ruminococcus hydrogenotrophicus DSM 10507).</title>
        <authorList>
            <person name="Sudarsanam P."/>
            <person name="Ley R."/>
            <person name="Guruge J."/>
            <person name="Turnbaugh P.J."/>
            <person name="Mahowald M."/>
            <person name="Liep D."/>
            <person name="Gordon J."/>
        </authorList>
    </citation>
    <scope>NUCLEOTIDE SEQUENCE [LARGE SCALE GENOMIC DNA]</scope>
    <source>
        <strain evidence="10">DSM 10507 / JCM 14656 / S5a33</strain>
    </source>
</reference>
<evidence type="ECO:0000313" key="10">
    <source>
        <dbReference type="Proteomes" id="UP000003100"/>
    </source>
</evidence>
<feature type="transmembrane region" description="Helical" evidence="7">
    <location>
        <begin position="394"/>
        <end position="417"/>
    </location>
</feature>
<dbReference type="GeneID" id="86822906"/>
<evidence type="ECO:0000256" key="1">
    <source>
        <dbReference type="ARBA" id="ARBA00004651"/>
    </source>
</evidence>
<evidence type="ECO:0000256" key="5">
    <source>
        <dbReference type="ARBA" id="ARBA00022989"/>
    </source>
</evidence>
<dbReference type="PANTHER" id="PTHR43124:SF3">
    <property type="entry name" value="CHLORAMPHENICOL EFFLUX PUMP RV0191"/>
    <property type="match status" value="1"/>
</dbReference>
<evidence type="ECO:0000256" key="3">
    <source>
        <dbReference type="ARBA" id="ARBA00022475"/>
    </source>
</evidence>
<reference evidence="9 10" key="1">
    <citation type="submission" date="2009-01" db="EMBL/GenBank/DDBJ databases">
        <authorList>
            <person name="Fulton L."/>
            <person name="Clifton S."/>
            <person name="Fulton B."/>
            <person name="Xu J."/>
            <person name="Minx P."/>
            <person name="Pepin K.H."/>
            <person name="Johnson M."/>
            <person name="Bhonagiri V."/>
            <person name="Nash W.E."/>
            <person name="Mardis E.R."/>
            <person name="Wilson R.K."/>
        </authorList>
    </citation>
    <scope>NUCLEOTIDE SEQUENCE [LARGE SCALE GENOMIC DNA]</scope>
    <source>
        <strain evidence="10">DSM 10507 / JCM 14656 / S5a33</strain>
    </source>
</reference>
<sequence length="433" mass="47090">MNEGKKKFPWLPMFALAFAYATAFNPPYIRYFLYDSMIEAMGCSNVQLSFLTTVSVITAFINSIPGGWVADRFNTKKILLISLGANFPAILLSVIFIKVYWVQVIVWGIFGCTTGFAFWPAVLKGIRIVGGENNQSTTFGMFEATQGLVATVGNMIAVGVFAKFANQIWGYRAAHFSMGILCLIGVVLIAIFYKDEMGTVAAEAGEEQSEEGKFKVKDTLELLKNPSLWLVAVTLCGVYGLYICQSYMTPYFTGVLGASLTITGVFAIMRDYGTKVVGGPIGGLIAKKIGSPSLLNAICLVVCAGFIFTISRIKTGGENVVTFAIIFVLVNALVCCMAKATMWATMDEANIPMHLTGTAISIVTLIAIYVPDAVMPLVNGWLLDTFADDLPKAYSNYFTILISMAFIAALAAISIFVRHKKLKKKKLQTSAKE</sequence>
<name>C0CQT9_BLAHS</name>
<feature type="transmembrane region" description="Helical" evidence="7">
    <location>
        <begin position="319"/>
        <end position="338"/>
    </location>
</feature>
<feature type="transmembrane region" description="Helical" evidence="7">
    <location>
        <begin position="359"/>
        <end position="382"/>
    </location>
</feature>
<evidence type="ECO:0000259" key="8">
    <source>
        <dbReference type="PROSITE" id="PS50850"/>
    </source>
</evidence>
<keyword evidence="2" id="KW-0813">Transport</keyword>
<keyword evidence="5 7" id="KW-1133">Transmembrane helix</keyword>
<feature type="transmembrane region" description="Helical" evidence="7">
    <location>
        <begin position="104"/>
        <end position="123"/>
    </location>
</feature>
<organism evidence="9 10">
    <name type="scientific">Blautia hydrogenotrophica (strain DSM 10507 / JCM 14656 / S5a33)</name>
    <name type="common">Ruminococcus hydrogenotrophicus</name>
    <dbReference type="NCBI Taxonomy" id="476272"/>
    <lineage>
        <taxon>Bacteria</taxon>
        <taxon>Bacillati</taxon>
        <taxon>Bacillota</taxon>
        <taxon>Clostridia</taxon>
        <taxon>Lachnospirales</taxon>
        <taxon>Lachnospiraceae</taxon>
        <taxon>Blautia</taxon>
    </lineage>
</organism>
<evidence type="ECO:0000256" key="2">
    <source>
        <dbReference type="ARBA" id="ARBA00022448"/>
    </source>
</evidence>
<dbReference type="Pfam" id="PF07690">
    <property type="entry name" value="MFS_1"/>
    <property type="match status" value="1"/>
</dbReference>
<dbReference type="SUPFAM" id="SSF103473">
    <property type="entry name" value="MFS general substrate transporter"/>
    <property type="match status" value="1"/>
</dbReference>
<dbReference type="GO" id="GO:0005886">
    <property type="term" value="C:plasma membrane"/>
    <property type="evidence" value="ECO:0007669"/>
    <property type="project" value="UniProtKB-SubCell"/>
</dbReference>